<dbReference type="EMBL" id="CP120988">
    <property type="protein sequence ID" value="WLQ55133.1"/>
    <property type="molecule type" value="Genomic_DNA"/>
</dbReference>
<dbReference type="Proteomes" id="UP001235744">
    <property type="component" value="Chromosome"/>
</dbReference>
<protein>
    <submittedName>
        <fullName evidence="1">Uncharacterized protein</fullName>
    </submittedName>
</protein>
<proteinExistence type="predicted"/>
<evidence type="ECO:0000313" key="2">
    <source>
        <dbReference type="Proteomes" id="UP001235744"/>
    </source>
</evidence>
<sequence length="327" mass="35787">MTENQAQAEAAGPSVWQQRIAGEWHGRPSLFDATGTWCGYEDIRRSSEYTDGATVYRMDGGLEGGGPLAGRFRLAAPFAFGVTDADDNRIYVGPDFHGSGQPYGTFVDARYYGPGWQVGLNTWNHVLPDGDTQVYSSVLYQGWTVVGCFNGVYRRTTDHDENPATRDAVAAHLAAETRCGPVPWILPTKQSGTFTGECEVWDAHQKRLGTVLVEDRLTPLDLLRTEHHLSWSGSGLDREATVVRRRDGTREFWEGPGAWGNAQAFGRANFPVWHFADGGAQRVVGREYALDATPGMSAGGRLAVTYEVFDGQVLTAVLHGVLDWSAS</sequence>
<name>A0ABY9IIP2_9ACTN</name>
<organism evidence="1 2">
    <name type="scientific">Streptomyces poriferorum</name>
    <dbReference type="NCBI Taxonomy" id="2798799"/>
    <lineage>
        <taxon>Bacteria</taxon>
        <taxon>Bacillati</taxon>
        <taxon>Actinomycetota</taxon>
        <taxon>Actinomycetes</taxon>
        <taxon>Kitasatosporales</taxon>
        <taxon>Streptomycetaceae</taxon>
        <taxon>Streptomyces</taxon>
    </lineage>
</organism>
<evidence type="ECO:0000313" key="1">
    <source>
        <dbReference type="EMBL" id="WLQ55133.1"/>
    </source>
</evidence>
<gene>
    <name evidence="1" type="ORF">P8A19_06630</name>
</gene>
<dbReference type="RefSeq" id="WP_219574153.1">
    <property type="nucleotide sequence ID" value="NZ_CP120988.1"/>
</dbReference>
<keyword evidence="2" id="KW-1185">Reference proteome</keyword>
<accession>A0ABY9IIP2</accession>
<reference evidence="1 2" key="1">
    <citation type="submission" date="2023-03" db="EMBL/GenBank/DDBJ databases">
        <title>Isolation and description of six Streptomyces strains from soil environments, able to metabolize different microbial glucans.</title>
        <authorList>
            <person name="Widen T."/>
            <person name="Larsbrink J."/>
        </authorList>
    </citation>
    <scope>NUCLEOTIDE SEQUENCE [LARGE SCALE GENOMIC DNA]</scope>
    <source>
        <strain evidence="1 2">Alt2</strain>
    </source>
</reference>